<keyword evidence="7 9" id="KW-1133">Transmembrane helix</keyword>
<keyword evidence="3" id="KW-1003">Cell membrane</keyword>
<feature type="transmembrane region" description="Helical" evidence="9">
    <location>
        <begin position="21"/>
        <end position="43"/>
    </location>
</feature>
<dbReference type="InterPro" id="IPR045584">
    <property type="entry name" value="Pilin-like"/>
</dbReference>
<evidence type="ECO:0000256" key="1">
    <source>
        <dbReference type="ARBA" id="ARBA00004377"/>
    </source>
</evidence>
<comment type="PTM">
    <text evidence="9">Cleaved by prepilin peptidase.</text>
</comment>
<dbReference type="InterPro" id="IPR003413">
    <property type="entry name" value="T2SS_GspI_C"/>
</dbReference>
<evidence type="ECO:0000256" key="3">
    <source>
        <dbReference type="ARBA" id="ARBA00022475"/>
    </source>
</evidence>
<gene>
    <name evidence="11" type="ORF">VSVS05_02713</name>
</gene>
<evidence type="ECO:0000313" key="11">
    <source>
        <dbReference type="EMBL" id="ANU37791.1"/>
    </source>
</evidence>
<evidence type="ECO:0000256" key="2">
    <source>
        <dbReference type="ARBA" id="ARBA00008358"/>
    </source>
</evidence>
<keyword evidence="5 9" id="KW-0997">Cell inner membrane</keyword>
<evidence type="ECO:0000256" key="9">
    <source>
        <dbReference type="RuleBase" id="RU368030"/>
    </source>
</evidence>
<comment type="function">
    <text evidence="9">Component of the type II secretion system required for the energy-dependent secretion of extracellular factors such as proteases and toxins from the periplasm.</text>
</comment>
<dbReference type="GO" id="GO:0015627">
    <property type="term" value="C:type II protein secretion system complex"/>
    <property type="evidence" value="ECO:0007669"/>
    <property type="project" value="UniProtKB-UniRule"/>
</dbReference>
<dbReference type="Pfam" id="PF07963">
    <property type="entry name" value="N_methyl"/>
    <property type="match status" value="1"/>
</dbReference>
<evidence type="ECO:0000256" key="5">
    <source>
        <dbReference type="ARBA" id="ARBA00022519"/>
    </source>
</evidence>
<dbReference type="STRING" id="45658.VSVS12_00294"/>
<dbReference type="NCBIfam" id="TIGR01707">
    <property type="entry name" value="gspI"/>
    <property type="match status" value="1"/>
</dbReference>
<dbReference type="PANTHER" id="PTHR38779:SF2">
    <property type="entry name" value="TYPE II SECRETION SYSTEM PROTEIN I-RELATED"/>
    <property type="match status" value="1"/>
</dbReference>
<dbReference type="GO" id="GO:0015628">
    <property type="term" value="P:protein secretion by the type II secretion system"/>
    <property type="evidence" value="ECO:0007669"/>
    <property type="project" value="UniProtKB-UniRule"/>
</dbReference>
<evidence type="ECO:0000256" key="4">
    <source>
        <dbReference type="ARBA" id="ARBA00022481"/>
    </source>
</evidence>
<dbReference type="InterPro" id="IPR010052">
    <property type="entry name" value="T2SS_protein-GspI"/>
</dbReference>
<feature type="domain" description="Type II secretion system protein GspI C-terminal" evidence="10">
    <location>
        <begin position="56"/>
        <end position="131"/>
    </location>
</feature>
<dbReference type="Proteomes" id="UP000092528">
    <property type="component" value="Chromosome 1"/>
</dbReference>
<dbReference type="SUPFAM" id="SSF54523">
    <property type="entry name" value="Pili subunits"/>
    <property type="match status" value="1"/>
</dbReference>
<dbReference type="Gene3D" id="3.30.1300.30">
    <property type="entry name" value="GSPII I/J protein-like"/>
    <property type="match status" value="1"/>
</dbReference>
<dbReference type="NCBIfam" id="TIGR02532">
    <property type="entry name" value="IV_pilin_GFxxxE"/>
    <property type="match status" value="1"/>
</dbReference>
<comment type="subunit">
    <text evidence="9">Type II secretion is composed of four main components: the outer membrane complex, the inner membrane complex, the cytoplasmic secretion ATPase and the periplasm-spanning pseudopilus.</text>
</comment>
<dbReference type="PROSITE" id="PS00409">
    <property type="entry name" value="PROKAR_NTER_METHYL"/>
    <property type="match status" value="1"/>
</dbReference>
<dbReference type="RefSeq" id="WP_005596911.1">
    <property type="nucleotide sequence ID" value="NZ_CP016414.1"/>
</dbReference>
<evidence type="ECO:0000256" key="7">
    <source>
        <dbReference type="ARBA" id="ARBA00022989"/>
    </source>
</evidence>
<name>A0A1C7FCY1_9VIBR</name>
<dbReference type="GeneID" id="96872257"/>
<dbReference type="PATRIC" id="fig|45658.7.peg.2674"/>
<accession>A0A1C7FCY1</accession>
<dbReference type="EMBL" id="CP016414">
    <property type="protein sequence ID" value="ANU37791.1"/>
    <property type="molecule type" value="Genomic_DNA"/>
</dbReference>
<keyword evidence="12" id="KW-1185">Reference proteome</keyword>
<dbReference type="Pfam" id="PF02501">
    <property type="entry name" value="T2SSI"/>
    <property type="match status" value="1"/>
</dbReference>
<proteinExistence type="inferred from homology"/>
<comment type="similarity">
    <text evidence="2 9">Belongs to the GSP I family.</text>
</comment>
<keyword evidence="4 9" id="KW-0488">Methylation</keyword>
<dbReference type="InterPro" id="IPR012902">
    <property type="entry name" value="N_methyl_site"/>
</dbReference>
<dbReference type="AlphaFoldDB" id="A0A1C7FCY1"/>
<keyword evidence="6 9" id="KW-0812">Transmembrane</keyword>
<dbReference type="PANTHER" id="PTHR38779">
    <property type="entry name" value="TYPE II SECRETION SYSTEM PROTEIN I-RELATED"/>
    <property type="match status" value="1"/>
</dbReference>
<sequence>MRDNSSQPCLSKPGSSKRQRRGFTLLEVLVALAIFAMSAMALVRSVSQHINTLTLMEEKAFAAMVVDNQMAKVMLNPQALKKQSGKDQLAERTWYWTVDPVSTSGGLIRAFDVSVASSRQGTPILTVRSYVAK</sequence>
<evidence type="ECO:0000259" key="10">
    <source>
        <dbReference type="Pfam" id="PF02501"/>
    </source>
</evidence>
<evidence type="ECO:0000256" key="8">
    <source>
        <dbReference type="ARBA" id="ARBA00023136"/>
    </source>
</evidence>
<organism evidence="11 12">
    <name type="scientific">Vibrio scophthalmi</name>
    <dbReference type="NCBI Taxonomy" id="45658"/>
    <lineage>
        <taxon>Bacteria</taxon>
        <taxon>Pseudomonadati</taxon>
        <taxon>Pseudomonadota</taxon>
        <taxon>Gammaproteobacteria</taxon>
        <taxon>Vibrionales</taxon>
        <taxon>Vibrionaceae</taxon>
        <taxon>Vibrio</taxon>
    </lineage>
</organism>
<evidence type="ECO:0000256" key="6">
    <source>
        <dbReference type="ARBA" id="ARBA00022692"/>
    </source>
</evidence>
<protein>
    <recommendedName>
        <fullName evidence="9">Type II secretion system protein I</fullName>
        <shortName evidence="9">T2SS minor pseudopilin I</shortName>
    </recommendedName>
</protein>
<keyword evidence="8 9" id="KW-0472">Membrane</keyword>
<dbReference type="GO" id="GO:0005886">
    <property type="term" value="C:plasma membrane"/>
    <property type="evidence" value="ECO:0007669"/>
    <property type="project" value="UniProtKB-SubCell"/>
</dbReference>
<reference evidence="11 12" key="1">
    <citation type="submission" date="2016-07" db="EMBL/GenBank/DDBJ databases">
        <title>Genome sequencing of Vibrio scophthalmi strain VS-05, an isolated from Paralichthys olivaceus.</title>
        <authorList>
            <person name="Han H.-J."/>
        </authorList>
    </citation>
    <scope>NUCLEOTIDE SEQUENCE [LARGE SCALE GENOMIC DNA]</scope>
    <source>
        <strain evidence="11 12">VS-05</strain>
    </source>
</reference>
<evidence type="ECO:0000313" key="12">
    <source>
        <dbReference type="Proteomes" id="UP000092528"/>
    </source>
</evidence>
<comment type="subcellular location">
    <subcellularLocation>
        <location evidence="1 9">Cell inner membrane</location>
        <topology evidence="1 9">Single-pass membrane protein</topology>
    </subcellularLocation>
</comment>